<dbReference type="GO" id="GO:0004663">
    <property type="term" value="F:Rab geranylgeranyltransferase activity"/>
    <property type="evidence" value="ECO:0007669"/>
    <property type="project" value="UniProtKB-UniRule"/>
</dbReference>
<keyword evidence="5 9" id="KW-0479">Metal-binding</keyword>
<comment type="cofactor">
    <cofactor evidence="9">
        <name>Zn(2+)</name>
        <dbReference type="ChEBI" id="CHEBI:29105"/>
    </cofactor>
    <text evidence="9">Binds 1 zinc ion per subunit.</text>
</comment>
<comment type="catalytic activity">
    <reaction evidence="8 9">
        <text>geranylgeranyl diphosphate + L-cysteinyl-[protein] = S-geranylgeranyl-L-cysteinyl-[protein] + diphosphate</text>
        <dbReference type="Rhea" id="RHEA:21240"/>
        <dbReference type="Rhea" id="RHEA-COMP:10131"/>
        <dbReference type="Rhea" id="RHEA-COMP:11537"/>
        <dbReference type="ChEBI" id="CHEBI:29950"/>
        <dbReference type="ChEBI" id="CHEBI:33019"/>
        <dbReference type="ChEBI" id="CHEBI:57533"/>
        <dbReference type="ChEBI" id="CHEBI:86021"/>
        <dbReference type="EC" id="2.5.1.60"/>
    </reaction>
</comment>
<evidence type="ECO:0000256" key="4">
    <source>
        <dbReference type="ARBA" id="ARBA00022679"/>
    </source>
</evidence>
<dbReference type="InterPro" id="IPR001330">
    <property type="entry name" value="Prenyltrans"/>
</dbReference>
<reference evidence="12" key="1">
    <citation type="journal article" date="2013" name="Proc. Natl. Acad. Sci. U.S.A.">
        <title>Genome structure and metabolic features in the red seaweed Chondrus crispus shed light on evolution of the Archaeplastida.</title>
        <authorList>
            <person name="Collen J."/>
            <person name="Porcel B."/>
            <person name="Carre W."/>
            <person name="Ball S.G."/>
            <person name="Chaparro C."/>
            <person name="Tonon T."/>
            <person name="Barbeyron T."/>
            <person name="Michel G."/>
            <person name="Noel B."/>
            <person name="Valentin K."/>
            <person name="Elias M."/>
            <person name="Artiguenave F."/>
            <person name="Arun A."/>
            <person name="Aury J.M."/>
            <person name="Barbosa-Neto J.F."/>
            <person name="Bothwell J.H."/>
            <person name="Bouget F.Y."/>
            <person name="Brillet L."/>
            <person name="Cabello-Hurtado F."/>
            <person name="Capella-Gutierrez S."/>
            <person name="Charrier B."/>
            <person name="Cladiere L."/>
            <person name="Cock J.M."/>
            <person name="Coelho S.M."/>
            <person name="Colleoni C."/>
            <person name="Czjzek M."/>
            <person name="Da Silva C."/>
            <person name="Delage L."/>
            <person name="Denoeud F."/>
            <person name="Deschamps P."/>
            <person name="Dittami S.M."/>
            <person name="Gabaldon T."/>
            <person name="Gachon C.M."/>
            <person name="Groisillier A."/>
            <person name="Herve C."/>
            <person name="Jabbari K."/>
            <person name="Katinka M."/>
            <person name="Kloareg B."/>
            <person name="Kowalczyk N."/>
            <person name="Labadie K."/>
            <person name="Leblanc C."/>
            <person name="Lopez P.J."/>
            <person name="McLachlan D.H."/>
            <person name="Meslet-Cladiere L."/>
            <person name="Moustafa A."/>
            <person name="Nehr Z."/>
            <person name="Nyvall Collen P."/>
            <person name="Panaud O."/>
            <person name="Partensky F."/>
            <person name="Poulain J."/>
            <person name="Rensing S.A."/>
            <person name="Rousvoal S."/>
            <person name="Samson G."/>
            <person name="Symeonidi A."/>
            <person name="Weissenbach J."/>
            <person name="Zambounis A."/>
            <person name="Wincker P."/>
            <person name="Boyen C."/>
        </authorList>
    </citation>
    <scope>NUCLEOTIDE SEQUENCE [LARGE SCALE GENOMIC DNA]</scope>
    <source>
        <strain evidence="12">cv. Stackhouse</strain>
    </source>
</reference>
<dbReference type="GeneID" id="17320726"/>
<dbReference type="InterPro" id="IPR026873">
    <property type="entry name" value="Ptb1"/>
</dbReference>
<comment type="function">
    <text evidence="9">Catalyzes the transfer of a geranylgeranyl moiety from geranylgeranyl diphosphate to both cysteines of proteins with the C-terminal sequence -XXCC, -XCXC and -CCXX.</text>
</comment>
<accession>R7Q5U4</accession>
<organism evidence="11 12">
    <name type="scientific">Chondrus crispus</name>
    <name type="common">Carrageen Irish moss</name>
    <name type="synonym">Polymorpha crispa</name>
    <dbReference type="NCBI Taxonomy" id="2769"/>
    <lineage>
        <taxon>Eukaryota</taxon>
        <taxon>Rhodophyta</taxon>
        <taxon>Florideophyceae</taxon>
        <taxon>Rhodymeniophycidae</taxon>
        <taxon>Gigartinales</taxon>
        <taxon>Gigartinaceae</taxon>
        <taxon>Chondrus</taxon>
    </lineage>
</organism>
<dbReference type="AlphaFoldDB" id="R7Q5U4"/>
<dbReference type="FunFam" id="1.50.10.20:FF:000012">
    <property type="entry name" value="Geranylgeranyl transferase type-2 subunit beta"/>
    <property type="match status" value="1"/>
</dbReference>
<dbReference type="KEGG" id="ccp:CHC_T00009072001"/>
<evidence type="ECO:0000256" key="1">
    <source>
        <dbReference type="ARBA" id="ARBA00010497"/>
    </source>
</evidence>
<evidence type="ECO:0000256" key="8">
    <source>
        <dbReference type="ARBA" id="ARBA00047658"/>
    </source>
</evidence>
<proteinExistence type="inferred from homology"/>
<dbReference type="EMBL" id="HG001637">
    <property type="protein sequence ID" value="CDF33208.1"/>
    <property type="molecule type" value="Genomic_DNA"/>
</dbReference>
<feature type="domain" description="Prenyltransferase alpha-alpha toroid" evidence="10">
    <location>
        <begin position="3"/>
        <end position="240"/>
    </location>
</feature>
<evidence type="ECO:0000256" key="7">
    <source>
        <dbReference type="ARBA" id="ARBA00022833"/>
    </source>
</evidence>
<evidence type="ECO:0000256" key="2">
    <source>
        <dbReference type="ARBA" id="ARBA00011355"/>
    </source>
</evidence>
<dbReference type="PhylomeDB" id="R7Q5U4"/>
<keyword evidence="3 9" id="KW-0637">Prenyltransferase</keyword>
<dbReference type="Gramene" id="CDF33208">
    <property type="protein sequence ID" value="CDF33208"/>
    <property type="gene ID" value="CHC_T00009072001"/>
</dbReference>
<dbReference type="OMA" id="AESHCGQ"/>
<keyword evidence="6" id="KW-0677">Repeat</keyword>
<sequence>MTCYNPTIGAFAGNTDQDAHLLYTLSGIQILAIYDNLSLIDVDKVVSYIRGLQKPDGSFAGDEWGEIDTRFSYCALLSLSILNRLDAVDVDAAVAFVLSCQNFDGGFGCIPGAESHAGQVFCCVGALALADALRRIDAELLGWWLCERQLPCGGFNGRPDKLEDVCYSWWVLASLAMLGKADWVDARKLREFILACQDEEDGGIADRPGDMADIFHTFFGFAGLSLMEEEGFEKIDPAFALAESVVARIGGG</sequence>
<keyword evidence="12" id="KW-1185">Reference proteome</keyword>
<dbReference type="PANTHER" id="PTHR11774:SF11">
    <property type="entry name" value="GERANYLGERANYL TRANSFERASE TYPE-2 SUBUNIT BETA"/>
    <property type="match status" value="1"/>
</dbReference>
<dbReference type="RefSeq" id="XP_005713011.1">
    <property type="nucleotide sequence ID" value="XM_005712954.1"/>
</dbReference>
<dbReference type="Pfam" id="PF00432">
    <property type="entry name" value="Prenyltrans"/>
    <property type="match status" value="1"/>
</dbReference>
<dbReference type="GO" id="GO:0072657">
    <property type="term" value="P:protein localization to membrane"/>
    <property type="evidence" value="ECO:0007669"/>
    <property type="project" value="UniProtKB-ARBA"/>
</dbReference>
<dbReference type="CDD" id="cd02894">
    <property type="entry name" value="GGTase-II"/>
    <property type="match status" value="1"/>
</dbReference>
<comment type="subunit">
    <text evidence="2">Heterodimer of an alpha and a beta subunit.</text>
</comment>
<evidence type="ECO:0000256" key="3">
    <source>
        <dbReference type="ARBA" id="ARBA00022602"/>
    </source>
</evidence>
<dbReference type="SUPFAM" id="SSF48239">
    <property type="entry name" value="Terpenoid cyclases/Protein prenyltransferases"/>
    <property type="match status" value="1"/>
</dbReference>
<dbReference type="OrthoDB" id="5428259at2759"/>
<evidence type="ECO:0000313" key="11">
    <source>
        <dbReference type="EMBL" id="CDF33208.1"/>
    </source>
</evidence>
<evidence type="ECO:0000256" key="6">
    <source>
        <dbReference type="ARBA" id="ARBA00022737"/>
    </source>
</evidence>
<dbReference type="Proteomes" id="UP000012073">
    <property type="component" value="Unassembled WGS sequence"/>
</dbReference>
<evidence type="ECO:0000313" key="12">
    <source>
        <dbReference type="Proteomes" id="UP000012073"/>
    </source>
</evidence>
<gene>
    <name evidence="11" type="ORF">CHC_T00009072001</name>
</gene>
<keyword evidence="7 9" id="KW-0862">Zinc</keyword>
<evidence type="ECO:0000259" key="10">
    <source>
        <dbReference type="Pfam" id="PF00432"/>
    </source>
</evidence>
<dbReference type="Gene3D" id="1.50.10.20">
    <property type="match status" value="1"/>
</dbReference>
<evidence type="ECO:0000256" key="9">
    <source>
        <dbReference type="RuleBase" id="RU365076"/>
    </source>
</evidence>
<dbReference type="InterPro" id="IPR045089">
    <property type="entry name" value="PGGT1B-like"/>
</dbReference>
<keyword evidence="4 9" id="KW-0808">Transferase</keyword>
<name>R7Q5U4_CHOCR</name>
<dbReference type="GO" id="GO:0005968">
    <property type="term" value="C:Rab-protein geranylgeranyltransferase complex"/>
    <property type="evidence" value="ECO:0007669"/>
    <property type="project" value="UniProtKB-UniRule"/>
</dbReference>
<dbReference type="InterPro" id="IPR008930">
    <property type="entry name" value="Terpenoid_cyclase/PrenylTrfase"/>
</dbReference>
<dbReference type="GO" id="GO:0046872">
    <property type="term" value="F:metal ion binding"/>
    <property type="evidence" value="ECO:0007669"/>
    <property type="project" value="UniProtKB-KW"/>
</dbReference>
<comment type="similarity">
    <text evidence="1 9">Belongs to the protein prenyltransferase subunit beta family.</text>
</comment>
<dbReference type="STRING" id="2769.R7Q5U4"/>
<evidence type="ECO:0000256" key="5">
    <source>
        <dbReference type="ARBA" id="ARBA00022723"/>
    </source>
</evidence>
<dbReference type="EC" id="2.5.1.60" evidence="9"/>
<dbReference type="PANTHER" id="PTHR11774">
    <property type="entry name" value="GERANYLGERANYL TRANSFERASE TYPE BETA SUBUNIT"/>
    <property type="match status" value="1"/>
</dbReference>
<protein>
    <recommendedName>
        <fullName evidence="9">Geranylgeranyl transferase type-2 subunit beta</fullName>
        <ecNumber evidence="9">2.5.1.60</ecNumber>
    </recommendedName>
</protein>